<dbReference type="AlphaFoldDB" id="A0A926XVE0"/>
<dbReference type="InterPro" id="IPR024775">
    <property type="entry name" value="DinB-like"/>
</dbReference>
<comment type="caution">
    <text evidence="2">The sequence shown here is derived from an EMBL/GenBank/DDBJ whole genome shotgun (WGS) entry which is preliminary data.</text>
</comment>
<protein>
    <submittedName>
        <fullName evidence="2">DinB family protein</fullName>
    </submittedName>
</protein>
<dbReference type="Pfam" id="PF12867">
    <property type="entry name" value="DinB_2"/>
    <property type="match status" value="1"/>
</dbReference>
<dbReference type="SUPFAM" id="SSF109854">
    <property type="entry name" value="DinB/YfiT-like putative metalloenzymes"/>
    <property type="match status" value="1"/>
</dbReference>
<dbReference type="RefSeq" id="WP_190887203.1">
    <property type="nucleotide sequence ID" value="NZ_JACWZY010000008.1"/>
</dbReference>
<accession>A0A926XVE0</accession>
<reference evidence="2" key="1">
    <citation type="submission" date="2020-09" db="EMBL/GenBank/DDBJ databases">
        <authorList>
            <person name="Kim M.K."/>
        </authorList>
    </citation>
    <scope>NUCLEOTIDE SEQUENCE</scope>
    <source>
        <strain evidence="2">BT702</strain>
    </source>
</reference>
<keyword evidence="3" id="KW-1185">Reference proteome</keyword>
<evidence type="ECO:0000259" key="1">
    <source>
        <dbReference type="Pfam" id="PF12867"/>
    </source>
</evidence>
<dbReference type="EMBL" id="JACWZY010000008">
    <property type="protein sequence ID" value="MBD2701344.1"/>
    <property type="molecule type" value="Genomic_DNA"/>
</dbReference>
<proteinExistence type="predicted"/>
<sequence>MTRSQLNPMPVYFDRYINLCDDVTLPEAIQTSLDELDQFPLETWKALGDKVYAPGKWTVKDILQHLIDTERIFGYRALSFARGESQRMPSFEEDVYALAAQSSTRSMESLVDELRTVHLSFLSLMKSFTPDMLQKAGMGFKGEYTVAAIGFCMPGHQRWHMNVLKERYYPLLDG</sequence>
<dbReference type="InterPro" id="IPR034660">
    <property type="entry name" value="DinB/YfiT-like"/>
</dbReference>
<evidence type="ECO:0000313" key="2">
    <source>
        <dbReference type="EMBL" id="MBD2701344.1"/>
    </source>
</evidence>
<feature type="domain" description="DinB-like" evidence="1">
    <location>
        <begin position="49"/>
        <end position="162"/>
    </location>
</feature>
<gene>
    <name evidence="2" type="ORF">IC229_11895</name>
</gene>
<dbReference type="Proteomes" id="UP000598820">
    <property type="component" value="Unassembled WGS sequence"/>
</dbReference>
<dbReference type="Gene3D" id="1.20.120.450">
    <property type="entry name" value="dinb family like domain"/>
    <property type="match status" value="1"/>
</dbReference>
<evidence type="ECO:0000313" key="3">
    <source>
        <dbReference type="Proteomes" id="UP000598820"/>
    </source>
</evidence>
<organism evidence="2 3">
    <name type="scientific">Spirosoma profusum</name>
    <dbReference type="NCBI Taxonomy" id="2771354"/>
    <lineage>
        <taxon>Bacteria</taxon>
        <taxon>Pseudomonadati</taxon>
        <taxon>Bacteroidota</taxon>
        <taxon>Cytophagia</taxon>
        <taxon>Cytophagales</taxon>
        <taxon>Cytophagaceae</taxon>
        <taxon>Spirosoma</taxon>
    </lineage>
</organism>
<name>A0A926XVE0_9BACT</name>